<dbReference type="GeneID" id="39750386"/>
<comment type="caution">
    <text evidence="3">The sequence shown here is derived from an EMBL/GenBank/DDBJ whole genome shotgun (WGS) entry which is preliminary data.</text>
</comment>
<sequence>MIHSETSPEGEKSRSLVINNSSQRNDKPNGDNEPTKESNQSSKKTNKKTKKGVTISAYSPAYISEPVYQWGVSSKDRIFYDKMNDLIIHQNVSAKAMLVTDIKKKKANYKAVYVRFDKEMCEHISFCRNSTFFLYYSINPNIIEISDILNNHNIYLNININKLNESKILAAFWLRGHDLKLAENSEKQKEVAMDDTTFTASGNGNEGADSFSVADSSDFAIITSIGIEIFHICFENLIITPLKKHIIKSDECWYDESSSYIALLSNAQKNHVISPYLLNNSNAIKLQKIELNLPKSEIINKNDIEIITLYDDTYCIHKDFKNGRISFRCLSSTLYFDYVLDLFSNGIMETFSLDNIFGVFSYSNEKVYLFDIKYHKRNKTQIINNLEDHTINISYLTSPKSFRSQIPFSYISFHSFNLLMDNHYGNVYKIWIDYDLLMLQICQHFANLNTSVDVLLRRPNCKSRITEMFFLSLENDIQIEDFISIVNIINTNYRRLIEQSVDKKKKNLTTTRKNNNKIIQPLGNIIKNLKQKTLITERDIVTDVFHAFMIKKYNLDKNETLFNFSLNFREIEKAKQERRRKGTKSKNDCADKYMLKYKICKKSHHEVADTEVGGLAGKEVGDLTDDAVDYKLVLSYSELHNPPMFLIYVLEYMKSLLMLNIIPNRILQTFLFDICIFYKKDNCLRQLLQFYVIADSIEVTKRLFHYWKLTKHDWAYNFCLDMSLRLKEHEMVVHLFLSDKKYIKIIDFIRKYNLIDYPITVIFQAIENDFDSPDKYIIFNHIIRSLNHWIRDSNQDAQKYPLPNLQNCEKWVNLVEEE</sequence>
<dbReference type="InterPro" id="IPR009755">
    <property type="entry name" value="RMC1_C"/>
</dbReference>
<name>A0A1Y1JN22_PLAGO</name>
<proteinExistence type="predicted"/>
<dbReference type="InterPro" id="IPR040371">
    <property type="entry name" value="RMC1"/>
</dbReference>
<organism evidence="3 4">
    <name type="scientific">Plasmodium gonderi</name>
    <dbReference type="NCBI Taxonomy" id="77519"/>
    <lineage>
        <taxon>Eukaryota</taxon>
        <taxon>Sar</taxon>
        <taxon>Alveolata</taxon>
        <taxon>Apicomplexa</taxon>
        <taxon>Aconoidasida</taxon>
        <taxon>Haemosporida</taxon>
        <taxon>Plasmodiidae</taxon>
        <taxon>Plasmodium</taxon>
        <taxon>Plasmodium (Plasmodium)</taxon>
    </lineage>
</organism>
<dbReference type="PANTHER" id="PTHR12897">
    <property type="entry name" value="COLON CANCER-ASSOCIATED PROTEIN MIC1"/>
    <property type="match status" value="1"/>
</dbReference>
<dbReference type="Pfam" id="PF07035">
    <property type="entry name" value="RMC1_C"/>
    <property type="match status" value="1"/>
</dbReference>
<reference evidence="4" key="1">
    <citation type="submission" date="2017-04" db="EMBL/GenBank/DDBJ databases">
        <title>Plasmodium gonderi genome.</title>
        <authorList>
            <person name="Arisue N."/>
            <person name="Honma H."/>
            <person name="Kawai S."/>
            <person name="Tougan T."/>
            <person name="Tanabe K."/>
            <person name="Horii T."/>
        </authorList>
    </citation>
    <scope>NUCLEOTIDE SEQUENCE [LARGE SCALE GENOMIC DNA]</scope>
    <source>
        <strain evidence="4">ATCC 30045</strain>
    </source>
</reference>
<evidence type="ECO:0000313" key="4">
    <source>
        <dbReference type="Proteomes" id="UP000195521"/>
    </source>
</evidence>
<dbReference type="GO" id="GO:0035658">
    <property type="term" value="C:Mon1-Ccz1 complex"/>
    <property type="evidence" value="ECO:0007669"/>
    <property type="project" value="InterPro"/>
</dbReference>
<dbReference type="OrthoDB" id="264532at2759"/>
<feature type="compositionally biased region" description="Basic and acidic residues" evidence="1">
    <location>
        <begin position="24"/>
        <end position="36"/>
    </location>
</feature>
<dbReference type="RefSeq" id="XP_028546229.1">
    <property type="nucleotide sequence ID" value="XM_028690428.1"/>
</dbReference>
<keyword evidence="4" id="KW-1185">Reference proteome</keyword>
<dbReference type="OMA" id="CQHFANL"/>
<accession>A0A1Y1JN22</accession>
<dbReference type="GO" id="GO:0031902">
    <property type="term" value="C:late endosome membrane"/>
    <property type="evidence" value="ECO:0007669"/>
    <property type="project" value="TreeGrafter"/>
</dbReference>
<dbReference type="GO" id="GO:0005765">
    <property type="term" value="C:lysosomal membrane"/>
    <property type="evidence" value="ECO:0007669"/>
    <property type="project" value="TreeGrafter"/>
</dbReference>
<dbReference type="AlphaFoldDB" id="A0A1Y1JN22"/>
<dbReference type="EMBL" id="BDQF01000015">
    <property type="protein sequence ID" value="GAW83640.1"/>
    <property type="molecule type" value="Genomic_DNA"/>
</dbReference>
<feature type="domain" description="Mic1" evidence="2">
    <location>
        <begin position="648"/>
        <end position="755"/>
    </location>
</feature>
<dbReference type="PANTHER" id="PTHR12897:SF4">
    <property type="entry name" value="REGULATOR OF MON1-CCZ1 COMPLEX"/>
    <property type="match status" value="1"/>
</dbReference>
<dbReference type="GO" id="GO:0010506">
    <property type="term" value="P:regulation of autophagy"/>
    <property type="evidence" value="ECO:0007669"/>
    <property type="project" value="InterPro"/>
</dbReference>
<dbReference type="Proteomes" id="UP000195521">
    <property type="component" value="Unassembled WGS sequence"/>
</dbReference>
<evidence type="ECO:0000256" key="1">
    <source>
        <dbReference type="SAM" id="MobiDB-lite"/>
    </source>
</evidence>
<protein>
    <recommendedName>
        <fullName evidence="2">Mic1 domain-containing protein</fullName>
    </recommendedName>
</protein>
<feature type="region of interest" description="Disordered" evidence="1">
    <location>
        <begin position="1"/>
        <end position="51"/>
    </location>
</feature>
<evidence type="ECO:0000259" key="2">
    <source>
        <dbReference type="Pfam" id="PF07035"/>
    </source>
</evidence>
<gene>
    <name evidence="3" type="ORF">PGO_144380</name>
</gene>
<evidence type="ECO:0000313" key="3">
    <source>
        <dbReference type="EMBL" id="GAW83640.1"/>
    </source>
</evidence>